<evidence type="ECO:0000313" key="3">
    <source>
        <dbReference type="Proteomes" id="UP000475214"/>
    </source>
</evidence>
<evidence type="ECO:0000256" key="1">
    <source>
        <dbReference type="SAM" id="Phobius"/>
    </source>
</evidence>
<keyword evidence="1" id="KW-1133">Transmembrane helix</keyword>
<dbReference type="AlphaFoldDB" id="A0A6L9S7W2"/>
<keyword evidence="3" id="KW-1185">Reference proteome</keyword>
<feature type="transmembrane region" description="Helical" evidence="1">
    <location>
        <begin position="86"/>
        <end position="106"/>
    </location>
</feature>
<comment type="caution">
    <text evidence="2">The sequence shown here is derived from an EMBL/GenBank/DDBJ whole genome shotgun (WGS) entry which is preliminary data.</text>
</comment>
<feature type="transmembrane region" description="Helical" evidence="1">
    <location>
        <begin position="43"/>
        <end position="66"/>
    </location>
</feature>
<dbReference type="RefSeq" id="WP_163738353.1">
    <property type="nucleotide sequence ID" value="NZ_JAAGOA010000008.1"/>
</dbReference>
<keyword evidence="1" id="KW-0812">Transmembrane</keyword>
<gene>
    <name evidence="2" type="ORF">G1H10_13580</name>
</gene>
<reference evidence="2 3" key="1">
    <citation type="submission" date="2020-02" db="EMBL/GenBank/DDBJ databases">
        <authorList>
            <person name="Li X.-J."/>
            <person name="Han X.-M."/>
        </authorList>
    </citation>
    <scope>NUCLEOTIDE SEQUENCE [LARGE SCALE GENOMIC DNA]</scope>
    <source>
        <strain evidence="2 3">CCTCC AB 2017055</strain>
    </source>
</reference>
<dbReference type="EMBL" id="JAAGOA010000008">
    <property type="protein sequence ID" value="NEE01199.1"/>
    <property type="molecule type" value="Genomic_DNA"/>
</dbReference>
<sequence length="118" mass="12343">MVVIDPFFARVMMLRSAESGNGFDPNITPNEDAVPGIPALQDLLGGVLSFCLFASIGALIVALVLWAWGRMSNSPQRVDNGKSAAAWALAAFIGFGMVNVIAAWAWGIGQGIPLPGAE</sequence>
<organism evidence="2 3">
    <name type="scientific">Phytoactinopolyspora halotolerans</name>
    <dbReference type="NCBI Taxonomy" id="1981512"/>
    <lineage>
        <taxon>Bacteria</taxon>
        <taxon>Bacillati</taxon>
        <taxon>Actinomycetota</taxon>
        <taxon>Actinomycetes</taxon>
        <taxon>Jiangellales</taxon>
        <taxon>Jiangellaceae</taxon>
        <taxon>Phytoactinopolyspora</taxon>
    </lineage>
</organism>
<proteinExistence type="predicted"/>
<name>A0A6L9S7W2_9ACTN</name>
<keyword evidence="1" id="KW-0472">Membrane</keyword>
<accession>A0A6L9S7W2</accession>
<evidence type="ECO:0000313" key="2">
    <source>
        <dbReference type="EMBL" id="NEE01199.1"/>
    </source>
</evidence>
<dbReference type="Proteomes" id="UP000475214">
    <property type="component" value="Unassembled WGS sequence"/>
</dbReference>
<protein>
    <submittedName>
        <fullName evidence="2">Uncharacterized protein</fullName>
    </submittedName>
</protein>